<keyword evidence="5" id="KW-1185">Reference proteome</keyword>
<dbReference type="PANTHER" id="PTHR43056:SF10">
    <property type="entry name" value="COCE_NOND FAMILY, PUTATIVE (AFU_ORTHOLOGUE AFUA_7G00600)-RELATED"/>
    <property type="match status" value="1"/>
</dbReference>
<dbReference type="OrthoDB" id="5240615at2"/>
<organism evidence="4 5">
    <name type="scientific">Nocardia aurantia</name>
    <dbReference type="NCBI Taxonomy" id="2585199"/>
    <lineage>
        <taxon>Bacteria</taxon>
        <taxon>Bacillati</taxon>
        <taxon>Actinomycetota</taxon>
        <taxon>Actinomycetes</taxon>
        <taxon>Mycobacteriales</taxon>
        <taxon>Nocardiaceae</taxon>
        <taxon>Nocardia</taxon>
    </lineage>
</organism>
<dbReference type="NCBIfam" id="TIGR00976">
    <property type="entry name" value="CocE_NonD"/>
    <property type="match status" value="1"/>
</dbReference>
<dbReference type="Gene3D" id="2.60.120.260">
    <property type="entry name" value="Galactose-binding domain-like"/>
    <property type="match status" value="1"/>
</dbReference>
<dbReference type="InterPro" id="IPR029058">
    <property type="entry name" value="AB_hydrolase_fold"/>
</dbReference>
<dbReference type="InterPro" id="IPR008979">
    <property type="entry name" value="Galactose-bd-like_sf"/>
</dbReference>
<protein>
    <submittedName>
        <fullName evidence="4">Cocaine esterase</fullName>
        <ecNumber evidence="4">3.1.1.84</ecNumber>
    </submittedName>
</protein>
<keyword evidence="1 4" id="KW-0378">Hydrolase</keyword>
<name>A0A7K0E179_9NOCA</name>
<dbReference type="SMART" id="SM00939">
    <property type="entry name" value="PepX_C"/>
    <property type="match status" value="1"/>
</dbReference>
<dbReference type="SUPFAM" id="SSF53474">
    <property type="entry name" value="alpha/beta-Hydrolases"/>
    <property type="match status" value="1"/>
</dbReference>
<dbReference type="AlphaFoldDB" id="A0A7K0E179"/>
<dbReference type="Pfam" id="PF08530">
    <property type="entry name" value="PepX_C"/>
    <property type="match status" value="1"/>
</dbReference>
<dbReference type="InterPro" id="IPR013736">
    <property type="entry name" value="Xaa-Pro_dipept_C"/>
</dbReference>
<dbReference type="EMBL" id="WEGI01000024">
    <property type="protein sequence ID" value="MQY31833.1"/>
    <property type="molecule type" value="Genomic_DNA"/>
</dbReference>
<reference evidence="4 5" key="1">
    <citation type="submission" date="2019-10" db="EMBL/GenBank/DDBJ databases">
        <title>Nocardia macrotermitis sp. nov. and Nocardia aurantia sp. nov., isolated from the gut of fungus growing-termite Macrotermes natalensis.</title>
        <authorList>
            <person name="Benndorf R."/>
            <person name="Schwitalla J."/>
            <person name="Martin K."/>
            <person name="De Beer W."/>
            <person name="Kaster A.-K."/>
            <person name="Vollmers J."/>
            <person name="Poulsen M."/>
            <person name="Beemelmanns C."/>
        </authorList>
    </citation>
    <scope>NUCLEOTIDE SEQUENCE [LARGE SCALE GENOMIC DNA]</scope>
    <source>
        <strain evidence="4 5">RB56</strain>
    </source>
</reference>
<dbReference type="Gene3D" id="3.40.50.1820">
    <property type="entry name" value="alpha/beta hydrolase"/>
    <property type="match status" value="1"/>
</dbReference>
<accession>A0A7K0E179</accession>
<feature type="region of interest" description="Disordered" evidence="2">
    <location>
        <begin position="370"/>
        <end position="395"/>
    </location>
</feature>
<gene>
    <name evidence="4" type="primary">cocE_8</name>
    <name evidence="4" type="ORF">NRB56_74440</name>
</gene>
<comment type="caution">
    <text evidence="4">The sequence shown here is derived from an EMBL/GenBank/DDBJ whole genome shotgun (WGS) entry which is preliminary data.</text>
</comment>
<sequence length="577" mass="63963">MRHIYERDVPMKTRDGVTLRANVWRPAEGKAPTLLMRTPYNKEMDRFAGGPGNPVPSLTAFLNAGYAVVIQDGRGTFASDGEFRPKLDEIADGEDTLAWLAEQDWYDGTVGTYGASYMGMTQWAMATTGSPGLKAIAPSVTSADWYAGNWYSQGGALQLSSVTFWNAFMYAAEEQRALEAGEITSDETLTRLRNALTDPMPLNDDTPVADLPVIGKGRWFDDWLAHPDFDDYWKAQDWRPLFRSITAPALFTSGWYDLFVDETVGDFVRMRTEAGSDEAREGSRLVIGPWHHEFPMNGEFRDRFFGTAAFGDHTASHVAYFDKWLRGRPESTPAPRVRIFVMGIDQWRDEQDWPLPDTRYTDYHLHSAGSANTRTGDGTLQLEPPHTEAQDSFRYDPRDPVPTAGGALLPPLPGLVGPVDQQIVDGRDDVLCYISPVLDEPVEVTGFVNLTVFVSSSAVDTDITAKLVDVSPDGTALNVCDGILRLRYRNNLSAPELMTPGEVYEVTVPMAVTSNVFLPGHRIRLDISSSNFPHYDRNSNTGGAIATEALHDMITAHNTIHHGGTRPSRLILPIISR</sequence>
<evidence type="ECO:0000256" key="2">
    <source>
        <dbReference type="SAM" id="MobiDB-lite"/>
    </source>
</evidence>
<dbReference type="InterPro" id="IPR005674">
    <property type="entry name" value="CocE/Ser_esterase"/>
</dbReference>
<dbReference type="Proteomes" id="UP000431401">
    <property type="component" value="Unassembled WGS sequence"/>
</dbReference>
<feature type="compositionally biased region" description="Basic and acidic residues" evidence="2">
    <location>
        <begin position="385"/>
        <end position="395"/>
    </location>
</feature>
<evidence type="ECO:0000256" key="1">
    <source>
        <dbReference type="ARBA" id="ARBA00022801"/>
    </source>
</evidence>
<dbReference type="InterPro" id="IPR050585">
    <property type="entry name" value="Xaa-Pro_dipeptidyl-ppase/CocE"/>
</dbReference>
<proteinExistence type="predicted"/>
<evidence type="ECO:0000313" key="4">
    <source>
        <dbReference type="EMBL" id="MQY31833.1"/>
    </source>
</evidence>
<dbReference type="RefSeq" id="WP_153349045.1">
    <property type="nucleotide sequence ID" value="NZ_WEGI01000024.1"/>
</dbReference>
<dbReference type="GO" id="GO:0008239">
    <property type="term" value="F:dipeptidyl-peptidase activity"/>
    <property type="evidence" value="ECO:0007669"/>
    <property type="project" value="InterPro"/>
</dbReference>
<dbReference type="SUPFAM" id="SSF49785">
    <property type="entry name" value="Galactose-binding domain-like"/>
    <property type="match status" value="1"/>
</dbReference>
<evidence type="ECO:0000313" key="5">
    <source>
        <dbReference type="Proteomes" id="UP000431401"/>
    </source>
</evidence>
<dbReference type="InterPro" id="IPR000383">
    <property type="entry name" value="Xaa-Pro-like_dom"/>
</dbReference>
<evidence type="ECO:0000259" key="3">
    <source>
        <dbReference type="SMART" id="SM00939"/>
    </source>
</evidence>
<feature type="domain" description="Xaa-Pro dipeptidyl-peptidase C-terminal" evidence="3">
    <location>
        <begin position="318"/>
        <end position="571"/>
    </location>
</feature>
<dbReference type="EC" id="3.1.1.84" evidence="4"/>
<dbReference type="Gene3D" id="1.10.3020.10">
    <property type="entry name" value="alpha-amino acid ester hydrolase ( Helical cap domain)"/>
    <property type="match status" value="1"/>
</dbReference>
<dbReference type="Pfam" id="PF02129">
    <property type="entry name" value="Peptidase_S15"/>
    <property type="match status" value="1"/>
</dbReference>
<dbReference type="PANTHER" id="PTHR43056">
    <property type="entry name" value="PEPTIDASE S9 PROLYL OLIGOPEPTIDASE"/>
    <property type="match status" value="1"/>
</dbReference>